<reference evidence="1 2" key="1">
    <citation type="submission" date="2019-01" db="EMBL/GenBank/DDBJ databases">
        <title>Flavobacterium sp. nov.,isolated from freshwater.</title>
        <authorList>
            <person name="Zhang R."/>
            <person name="Du Z.-J."/>
        </authorList>
    </citation>
    <scope>NUCLEOTIDE SEQUENCE [LARGE SCALE GENOMIC DNA]</scope>
    <source>
        <strain evidence="1 2">1E403</strain>
    </source>
</reference>
<evidence type="ECO:0000313" key="2">
    <source>
        <dbReference type="Proteomes" id="UP000287527"/>
    </source>
</evidence>
<dbReference type="AlphaFoldDB" id="A0A444HCR6"/>
<accession>A0A444HCR6</accession>
<dbReference type="RefSeq" id="WP_128389068.1">
    <property type="nucleotide sequence ID" value="NZ_SBII01000003.1"/>
</dbReference>
<keyword evidence="2" id="KW-1185">Reference proteome</keyword>
<comment type="caution">
    <text evidence="1">The sequence shown here is derived from an EMBL/GenBank/DDBJ whole genome shotgun (WGS) entry which is preliminary data.</text>
</comment>
<organism evidence="1 2">
    <name type="scientific">Flavobacterium cerinum</name>
    <dbReference type="NCBI Taxonomy" id="2502784"/>
    <lineage>
        <taxon>Bacteria</taxon>
        <taxon>Pseudomonadati</taxon>
        <taxon>Bacteroidota</taxon>
        <taxon>Flavobacteriia</taxon>
        <taxon>Flavobacteriales</taxon>
        <taxon>Flavobacteriaceae</taxon>
        <taxon>Flavobacterium</taxon>
    </lineage>
</organism>
<dbReference type="EMBL" id="SBII01000003">
    <property type="protein sequence ID" value="RWX01531.1"/>
    <property type="molecule type" value="Genomic_DNA"/>
</dbReference>
<dbReference type="Proteomes" id="UP000287527">
    <property type="component" value="Unassembled WGS sequence"/>
</dbReference>
<sequence length="135" mass="15434">MKKLLFTIAIITGVVGYGQALPDKLELASKDVHISDNSDFLPITVDLTYCSKNYKDVFGTYNYTLDSNNFGQRNVYVGHNDKYYYLNNSTFIMDMQPSGLNSFNFTDNADYLGGLYSAVQLIFSDKVDYTKRRRK</sequence>
<dbReference type="OrthoDB" id="1376909at2"/>
<evidence type="ECO:0000313" key="1">
    <source>
        <dbReference type="EMBL" id="RWX01531.1"/>
    </source>
</evidence>
<name>A0A444HCR6_9FLAO</name>
<proteinExistence type="predicted"/>
<protein>
    <submittedName>
        <fullName evidence="1">Uncharacterized protein</fullName>
    </submittedName>
</protein>
<gene>
    <name evidence="1" type="ORF">EPI11_06145</name>
</gene>